<dbReference type="InterPro" id="IPR046342">
    <property type="entry name" value="CBS_dom_sf"/>
</dbReference>
<dbReference type="PANTHER" id="PTHR43080:SF2">
    <property type="entry name" value="CBS DOMAIN-CONTAINING PROTEIN"/>
    <property type="match status" value="1"/>
</dbReference>
<dbReference type="InterPro" id="IPR000644">
    <property type="entry name" value="CBS_dom"/>
</dbReference>
<evidence type="ECO:0000313" key="5">
    <source>
        <dbReference type="Proteomes" id="UP001205843"/>
    </source>
</evidence>
<comment type="caution">
    <text evidence="4">The sequence shown here is derived from an EMBL/GenBank/DDBJ whole genome shotgun (WGS) entry which is preliminary data.</text>
</comment>
<dbReference type="RefSeq" id="WP_253472473.1">
    <property type="nucleotide sequence ID" value="NZ_JALJXV010000001.1"/>
</dbReference>
<dbReference type="EMBL" id="JALJXV010000001">
    <property type="protein sequence ID" value="MCP1672939.1"/>
    <property type="molecule type" value="Genomic_DNA"/>
</dbReference>
<keyword evidence="1 2" id="KW-0129">CBS domain</keyword>
<evidence type="ECO:0000259" key="3">
    <source>
        <dbReference type="PROSITE" id="PS51371"/>
    </source>
</evidence>
<evidence type="ECO:0000256" key="2">
    <source>
        <dbReference type="PROSITE-ProRule" id="PRU00703"/>
    </source>
</evidence>
<dbReference type="Gene3D" id="3.10.580.10">
    <property type="entry name" value="CBS-domain"/>
    <property type="match status" value="1"/>
</dbReference>
<name>A0AAE3G0A0_9GAMM</name>
<sequence length="141" mass="15632">MYQFVHYRVRDVMSADPVTVAPELSLRETQALFEKHGFNGMPVVDHAGKLTGVVTKMDILRAFTLNPAHIVPPYTEIMGEPVATVMTRAPVTVKPDTPLTRVLQQLVELRIKSLPVVDNTDTLVGIVAREDILEALRTATE</sequence>
<proteinExistence type="predicted"/>
<dbReference type="AlphaFoldDB" id="A0AAE3G0A0"/>
<keyword evidence="5" id="KW-1185">Reference proteome</keyword>
<dbReference type="PANTHER" id="PTHR43080">
    <property type="entry name" value="CBS DOMAIN-CONTAINING PROTEIN CBSX3, MITOCHONDRIAL"/>
    <property type="match status" value="1"/>
</dbReference>
<dbReference type="SMART" id="SM00116">
    <property type="entry name" value="CBS"/>
    <property type="match status" value="2"/>
</dbReference>
<dbReference type="SUPFAM" id="SSF54631">
    <property type="entry name" value="CBS-domain pair"/>
    <property type="match status" value="1"/>
</dbReference>
<feature type="domain" description="CBS" evidence="3">
    <location>
        <begin position="13"/>
        <end position="71"/>
    </location>
</feature>
<protein>
    <submittedName>
        <fullName evidence="4">CBS domain-containing protein</fullName>
    </submittedName>
</protein>
<dbReference type="Pfam" id="PF00571">
    <property type="entry name" value="CBS"/>
    <property type="match status" value="2"/>
</dbReference>
<dbReference type="Proteomes" id="UP001205843">
    <property type="component" value="Unassembled WGS sequence"/>
</dbReference>
<gene>
    <name evidence="4" type="ORF">J2T57_000031</name>
</gene>
<reference evidence="4" key="1">
    <citation type="submission" date="2022-03" db="EMBL/GenBank/DDBJ databases">
        <title>Genomic Encyclopedia of Type Strains, Phase III (KMG-III): the genomes of soil and plant-associated and newly described type strains.</title>
        <authorList>
            <person name="Whitman W."/>
        </authorList>
    </citation>
    <scope>NUCLEOTIDE SEQUENCE</scope>
    <source>
        <strain evidence="4">ANL 6-2</strain>
    </source>
</reference>
<dbReference type="PROSITE" id="PS51371">
    <property type="entry name" value="CBS"/>
    <property type="match status" value="2"/>
</dbReference>
<feature type="domain" description="CBS" evidence="3">
    <location>
        <begin position="86"/>
        <end position="141"/>
    </location>
</feature>
<accession>A0AAE3G0A0</accession>
<organism evidence="4 5">
    <name type="scientific">Natronocella acetinitrilica</name>
    <dbReference type="NCBI Taxonomy" id="414046"/>
    <lineage>
        <taxon>Bacteria</taxon>
        <taxon>Pseudomonadati</taxon>
        <taxon>Pseudomonadota</taxon>
        <taxon>Gammaproteobacteria</taxon>
        <taxon>Chromatiales</taxon>
        <taxon>Ectothiorhodospiraceae</taxon>
        <taxon>Natronocella</taxon>
    </lineage>
</organism>
<evidence type="ECO:0000256" key="1">
    <source>
        <dbReference type="ARBA" id="ARBA00023122"/>
    </source>
</evidence>
<dbReference type="InterPro" id="IPR051257">
    <property type="entry name" value="Diverse_CBS-Domain"/>
</dbReference>
<evidence type="ECO:0000313" key="4">
    <source>
        <dbReference type="EMBL" id="MCP1672939.1"/>
    </source>
</evidence>